<sequence length="431" mass="46043">MTTHRYCDGIARRDFLRVGALGSAGLSLASYLRATEAGEVQPAKGKSAIFVYLGGGPPHLDTFDLKPDAPAEFRGEFNPIETNVSGIQVCEHLPQLAKCADKYAIVRGISHTLAGHELGTSYVNSGSRPVPSLIYPGYGSVISRELTGASDLPHFVAIPNTPQRAGYLGVRYAPLQTNSTPSAGVPYSVRGISLGSGKTPEQFSSRNVLLEQLDTGLDEFKASSKLVDGLDRFGQQAFDLISSPRAREAFDVSLEDPKIAEPFGKTKFGQSCLLATRLVEAGVRFATVSFGGWDTHSGNFKKCKESLLPELDQGLSGLFTTLDQKGLLASTTVFVIGEFGRTPKINDKAGRDHWPRAMFALLAGGGIKGGQVLGASDDKGQGPAGDGFTPDQLAASFYHSLGIDFRKEYHTSTGRPVTIVREGTVIPQLFS</sequence>
<dbReference type="InterPro" id="IPR006311">
    <property type="entry name" value="TAT_signal"/>
</dbReference>
<proteinExistence type="predicted"/>
<evidence type="ECO:0008006" key="3">
    <source>
        <dbReference type="Google" id="ProtNLM"/>
    </source>
</evidence>
<dbReference type="InterPro" id="IPR017850">
    <property type="entry name" value="Alkaline_phosphatase_core_sf"/>
</dbReference>
<evidence type="ECO:0000313" key="2">
    <source>
        <dbReference type="Proteomes" id="UP000315017"/>
    </source>
</evidence>
<dbReference type="OrthoDB" id="127333at2"/>
<protein>
    <recommendedName>
        <fullName evidence="3">DUF1501 domain-containing protein</fullName>
    </recommendedName>
</protein>
<dbReference type="Pfam" id="PF07394">
    <property type="entry name" value="DUF1501"/>
    <property type="match status" value="1"/>
</dbReference>
<name>A0A517YEG7_9BACT</name>
<evidence type="ECO:0000313" key="1">
    <source>
        <dbReference type="EMBL" id="QDU28626.1"/>
    </source>
</evidence>
<dbReference type="InterPro" id="IPR010869">
    <property type="entry name" value="DUF1501"/>
</dbReference>
<dbReference type="SUPFAM" id="SSF53649">
    <property type="entry name" value="Alkaline phosphatase-like"/>
    <property type="match status" value="1"/>
</dbReference>
<dbReference type="Proteomes" id="UP000315017">
    <property type="component" value="Chromosome"/>
</dbReference>
<dbReference type="KEGG" id="aagg:ETAA8_37290"/>
<keyword evidence="2" id="KW-1185">Reference proteome</keyword>
<dbReference type="AlphaFoldDB" id="A0A517YEG7"/>
<dbReference type="RefSeq" id="WP_145091227.1">
    <property type="nucleotide sequence ID" value="NZ_CP036274.1"/>
</dbReference>
<gene>
    <name evidence="1" type="ORF">ETAA8_37290</name>
</gene>
<dbReference type="PANTHER" id="PTHR43737">
    <property type="entry name" value="BLL7424 PROTEIN"/>
    <property type="match status" value="1"/>
</dbReference>
<reference evidence="1 2" key="1">
    <citation type="submission" date="2019-02" db="EMBL/GenBank/DDBJ databases">
        <title>Deep-cultivation of Planctomycetes and their phenomic and genomic characterization uncovers novel biology.</title>
        <authorList>
            <person name="Wiegand S."/>
            <person name="Jogler M."/>
            <person name="Boedeker C."/>
            <person name="Pinto D."/>
            <person name="Vollmers J."/>
            <person name="Rivas-Marin E."/>
            <person name="Kohn T."/>
            <person name="Peeters S.H."/>
            <person name="Heuer A."/>
            <person name="Rast P."/>
            <person name="Oberbeckmann S."/>
            <person name="Bunk B."/>
            <person name="Jeske O."/>
            <person name="Meyerdierks A."/>
            <person name="Storesund J.E."/>
            <person name="Kallscheuer N."/>
            <person name="Luecker S."/>
            <person name="Lage O.M."/>
            <person name="Pohl T."/>
            <person name="Merkel B.J."/>
            <person name="Hornburger P."/>
            <person name="Mueller R.-W."/>
            <person name="Bruemmer F."/>
            <person name="Labrenz M."/>
            <person name="Spormann A.M."/>
            <person name="Op den Camp H."/>
            <person name="Overmann J."/>
            <person name="Amann R."/>
            <person name="Jetten M.S.M."/>
            <person name="Mascher T."/>
            <person name="Medema M.H."/>
            <person name="Devos D.P."/>
            <person name="Kaster A.-K."/>
            <person name="Ovreas L."/>
            <person name="Rohde M."/>
            <person name="Galperin M.Y."/>
            <person name="Jogler C."/>
        </authorList>
    </citation>
    <scope>NUCLEOTIDE SEQUENCE [LARGE SCALE GENOMIC DNA]</scope>
    <source>
        <strain evidence="1 2">ETA_A8</strain>
    </source>
</reference>
<dbReference type="PANTHER" id="PTHR43737:SF1">
    <property type="entry name" value="DUF1501 DOMAIN-CONTAINING PROTEIN"/>
    <property type="match status" value="1"/>
</dbReference>
<dbReference type="PROSITE" id="PS51318">
    <property type="entry name" value="TAT"/>
    <property type="match status" value="1"/>
</dbReference>
<accession>A0A517YEG7</accession>
<organism evidence="1 2">
    <name type="scientific">Anatilimnocola aggregata</name>
    <dbReference type="NCBI Taxonomy" id="2528021"/>
    <lineage>
        <taxon>Bacteria</taxon>
        <taxon>Pseudomonadati</taxon>
        <taxon>Planctomycetota</taxon>
        <taxon>Planctomycetia</taxon>
        <taxon>Pirellulales</taxon>
        <taxon>Pirellulaceae</taxon>
        <taxon>Anatilimnocola</taxon>
    </lineage>
</organism>
<dbReference type="EMBL" id="CP036274">
    <property type="protein sequence ID" value="QDU28626.1"/>
    <property type="molecule type" value="Genomic_DNA"/>
</dbReference>